<name>A0A0D0PNK6_PSEFL</name>
<evidence type="ECO:0000313" key="2">
    <source>
        <dbReference type="Proteomes" id="UP000032101"/>
    </source>
</evidence>
<proteinExistence type="predicted"/>
<accession>A0A0D0PNK6</accession>
<reference evidence="1 2" key="1">
    <citation type="submission" date="2015-01" db="EMBL/GenBank/DDBJ databases">
        <title>Draft Genome Sequence of the Biocontrol and Plant Growth-Promoting Rhizobacteria (PGPR) Pseudomonas fluorescens UM270.</title>
        <authorList>
            <person name="Hernandez-Salmeron J.E."/>
            <person name="Santoyo G."/>
            <person name="Moreno-Hagelsieb G."/>
            <person name="Hernandez-Leon R."/>
        </authorList>
    </citation>
    <scope>NUCLEOTIDE SEQUENCE [LARGE SCALE GENOMIC DNA]</scope>
    <source>
        <strain evidence="1 2">UM270</strain>
    </source>
</reference>
<dbReference type="Proteomes" id="UP000032101">
    <property type="component" value="Unassembled WGS sequence"/>
</dbReference>
<protein>
    <submittedName>
        <fullName evidence="1">Uncharacterized protein</fullName>
    </submittedName>
</protein>
<organism evidence="1 2">
    <name type="scientific">Pseudomonas fluorescens</name>
    <dbReference type="NCBI Taxonomy" id="294"/>
    <lineage>
        <taxon>Bacteria</taxon>
        <taxon>Pseudomonadati</taxon>
        <taxon>Pseudomonadota</taxon>
        <taxon>Gammaproteobacteria</taxon>
        <taxon>Pseudomonadales</taxon>
        <taxon>Pseudomonadaceae</taxon>
        <taxon>Pseudomonas</taxon>
    </lineage>
</organism>
<comment type="caution">
    <text evidence="1">The sequence shown here is derived from an EMBL/GenBank/DDBJ whole genome shotgun (WGS) entry which is preliminary data.</text>
</comment>
<evidence type="ECO:0000313" key="1">
    <source>
        <dbReference type="EMBL" id="KIQ60193.1"/>
    </source>
</evidence>
<dbReference type="EMBL" id="JXNZ01000042">
    <property type="protein sequence ID" value="KIQ60193.1"/>
    <property type="molecule type" value="Genomic_DNA"/>
</dbReference>
<dbReference type="PATRIC" id="fig|294.124.peg.1390"/>
<dbReference type="AlphaFoldDB" id="A0A0D0PNK6"/>
<sequence length="127" mass="14544">MTPIQTISPIVLSLLAEMREIHHTSYALVHEDPPVCKMCGTQMFTGISPQDTCTTCQRELVMDNIPTFGEWFARDHGGRSFEEHYRVEGSRLDAVFMWYMNEIAAYAQAMAQLTHDTMLKELEGRND</sequence>
<gene>
    <name evidence="1" type="ORF">RL74_06790</name>
</gene>